<evidence type="ECO:0000313" key="2">
    <source>
        <dbReference type="Proteomes" id="UP000320431"/>
    </source>
</evidence>
<accession>A0A508B6N9</accession>
<reference evidence="1 2" key="1">
    <citation type="submission" date="2019-10" db="EMBL/GenBank/DDBJ databases">
        <title>Lysobacter alkalisoli sp. nov., isolated from saline-alkaline soil.</title>
        <authorList>
            <person name="Sun J.-Q."/>
        </authorList>
    </citation>
    <scope>NUCLEOTIDE SEQUENCE [LARGE SCALE GENOMIC DNA]</scope>
    <source>
        <strain evidence="1 2">KCTC 42381</strain>
    </source>
</reference>
<organism evidence="1 2">
    <name type="scientific">Marilutibacter maris</name>
    <dbReference type="NCBI Taxonomy" id="1605891"/>
    <lineage>
        <taxon>Bacteria</taxon>
        <taxon>Pseudomonadati</taxon>
        <taxon>Pseudomonadota</taxon>
        <taxon>Gammaproteobacteria</taxon>
        <taxon>Lysobacterales</taxon>
        <taxon>Lysobacteraceae</taxon>
        <taxon>Marilutibacter</taxon>
    </lineage>
</organism>
<dbReference type="AlphaFoldDB" id="A0A508B6N9"/>
<dbReference type="EMBL" id="VICD02000014">
    <property type="protein sequence ID" value="KAB8198542.1"/>
    <property type="molecule type" value="Genomic_DNA"/>
</dbReference>
<comment type="caution">
    <text evidence="1">The sequence shown here is derived from an EMBL/GenBank/DDBJ whole genome shotgun (WGS) entry which is preliminary data.</text>
</comment>
<feature type="non-terminal residue" evidence="1">
    <location>
        <position position="1"/>
    </location>
</feature>
<evidence type="ECO:0000313" key="1">
    <source>
        <dbReference type="EMBL" id="KAB8198542.1"/>
    </source>
</evidence>
<dbReference type="Proteomes" id="UP000320431">
    <property type="component" value="Unassembled WGS sequence"/>
</dbReference>
<gene>
    <name evidence="1" type="ORF">FKV24_001575</name>
</gene>
<protein>
    <submittedName>
        <fullName evidence="1">Nucleoside-diphosphate sugar epimerase</fullName>
    </submittedName>
</protein>
<sequence length="36" mass="4024">ARMREDLVFDAGPAARDFGYAPRPFRPQAAMFRAPA</sequence>
<proteinExistence type="predicted"/>
<name>A0A508B6N9_9GAMM</name>